<gene>
    <name evidence="1" type="ORF">LCGC14_1693500</name>
</gene>
<dbReference type="AlphaFoldDB" id="A0A0F9HK29"/>
<reference evidence="1" key="1">
    <citation type="journal article" date="2015" name="Nature">
        <title>Complex archaea that bridge the gap between prokaryotes and eukaryotes.</title>
        <authorList>
            <person name="Spang A."/>
            <person name="Saw J.H."/>
            <person name="Jorgensen S.L."/>
            <person name="Zaremba-Niedzwiedzka K."/>
            <person name="Martijn J."/>
            <person name="Lind A.E."/>
            <person name="van Eijk R."/>
            <person name="Schleper C."/>
            <person name="Guy L."/>
            <person name="Ettema T.J."/>
        </authorList>
    </citation>
    <scope>NUCLEOTIDE SEQUENCE</scope>
</reference>
<evidence type="ECO:0000313" key="1">
    <source>
        <dbReference type="EMBL" id="KKM15686.1"/>
    </source>
</evidence>
<protein>
    <recommendedName>
        <fullName evidence="2">Glycosyl transferase family 1 domain-containing protein</fullName>
    </recommendedName>
</protein>
<proteinExistence type="predicted"/>
<sequence length="289" mass="31668">MRRIKVYVEALPVTLSQAMHRVARALTAAAPDTVEVVRDAAEADLQVLHTICPGAVGALQANRYAMIQYCLNTAGGTEQFAGLWGGAEVVWSYFDIAELLPSSTRFYHAPLGVDAAFRSGPTPRCDRDIDVVTSGYTDGHGAEAISEVWEAAYRTGCKAIHLGPREIEGWAVPGHIMFENVHGIGDEELAALYGRARFVSGLRRVEGFELPAAEGLLCGARPLVFDRMDMHWYRGTGSFVHETAGEILVEQIADVLVAPWQPVGESEWEAACNRFSWERVATGFWEAML</sequence>
<comment type="caution">
    <text evidence="1">The sequence shown here is derived from an EMBL/GenBank/DDBJ whole genome shotgun (WGS) entry which is preliminary data.</text>
</comment>
<name>A0A0F9HK29_9ZZZZ</name>
<accession>A0A0F9HK29</accession>
<dbReference type="SUPFAM" id="SSF53756">
    <property type="entry name" value="UDP-Glycosyltransferase/glycogen phosphorylase"/>
    <property type="match status" value="1"/>
</dbReference>
<dbReference type="EMBL" id="LAZR01014845">
    <property type="protein sequence ID" value="KKM15686.1"/>
    <property type="molecule type" value="Genomic_DNA"/>
</dbReference>
<organism evidence="1">
    <name type="scientific">marine sediment metagenome</name>
    <dbReference type="NCBI Taxonomy" id="412755"/>
    <lineage>
        <taxon>unclassified sequences</taxon>
        <taxon>metagenomes</taxon>
        <taxon>ecological metagenomes</taxon>
    </lineage>
</organism>
<evidence type="ECO:0008006" key="2">
    <source>
        <dbReference type="Google" id="ProtNLM"/>
    </source>
</evidence>